<dbReference type="EMBL" id="FIZX01000001">
    <property type="protein sequence ID" value="CZF79768.1"/>
    <property type="molecule type" value="Genomic_DNA"/>
</dbReference>
<keyword evidence="1 2" id="KW-0808">Transferase</keyword>
<dbReference type="GO" id="GO:0008654">
    <property type="term" value="P:phospholipid biosynthetic process"/>
    <property type="evidence" value="ECO:0007669"/>
    <property type="project" value="InterPro"/>
</dbReference>
<dbReference type="GO" id="GO:0016020">
    <property type="term" value="C:membrane"/>
    <property type="evidence" value="ECO:0007669"/>
    <property type="project" value="InterPro"/>
</dbReference>
<dbReference type="GO" id="GO:0016780">
    <property type="term" value="F:phosphotransferase activity, for other substituted phosphate groups"/>
    <property type="evidence" value="ECO:0007669"/>
    <property type="project" value="InterPro"/>
</dbReference>
<feature type="transmembrane region" description="Helical" evidence="3">
    <location>
        <begin position="109"/>
        <end position="131"/>
    </location>
</feature>
<dbReference type="OrthoDB" id="9790577at2"/>
<evidence type="ECO:0000313" key="5">
    <source>
        <dbReference type="Proteomes" id="UP000071641"/>
    </source>
</evidence>
<dbReference type="STRING" id="1796497.GCE9029_01641"/>
<keyword evidence="3" id="KW-1133">Transmembrane helix</keyword>
<evidence type="ECO:0000256" key="2">
    <source>
        <dbReference type="RuleBase" id="RU003750"/>
    </source>
</evidence>
<dbReference type="Pfam" id="PF01066">
    <property type="entry name" value="CDP-OH_P_transf"/>
    <property type="match status" value="1"/>
</dbReference>
<feature type="transmembrane region" description="Helical" evidence="3">
    <location>
        <begin position="33"/>
        <end position="60"/>
    </location>
</feature>
<dbReference type="Proteomes" id="UP000071641">
    <property type="component" value="Unassembled WGS sequence"/>
</dbReference>
<dbReference type="InterPro" id="IPR000462">
    <property type="entry name" value="CDP-OH_P_trans"/>
</dbReference>
<evidence type="ECO:0000256" key="1">
    <source>
        <dbReference type="ARBA" id="ARBA00022679"/>
    </source>
</evidence>
<comment type="similarity">
    <text evidence="2">Belongs to the CDP-alcohol phosphatidyltransferase class-I family.</text>
</comment>
<dbReference type="InterPro" id="IPR043130">
    <property type="entry name" value="CDP-OH_PTrfase_TM_dom"/>
</dbReference>
<dbReference type="Gene3D" id="1.20.120.1760">
    <property type="match status" value="1"/>
</dbReference>
<keyword evidence="3" id="KW-0812">Transmembrane</keyword>
<sequence length="205" mass="22393">MLDSFGIKVVKRPLAMFAEMVDEMGVSANQVTLAGFCIGFLVLPALAMQQYELALIFIMINRMMDGLDGALARIQGITDAGGFLDISLDFLFYSLVPFGFILANPEVNAVAGAFLIFSFIGTGSSFLAFAIMASKQGIDDPVYSNKSLYYMTGLTEGSETILCFMLMCLFPAHFVTIACVFGAMCWFTTGSRIYNGYQTLAKQIR</sequence>
<gene>
    <name evidence="4" type="primary">ynjF_2</name>
    <name evidence="4" type="ORF">GCE9029_01641</name>
</gene>
<feature type="transmembrane region" description="Helical" evidence="3">
    <location>
        <begin position="81"/>
        <end position="103"/>
    </location>
</feature>
<keyword evidence="5" id="KW-1185">Reference proteome</keyword>
<name>A0A128EYY5_9GAMM</name>
<dbReference type="InterPro" id="IPR048254">
    <property type="entry name" value="CDP_ALCOHOL_P_TRANSF_CS"/>
</dbReference>
<protein>
    <submittedName>
        <fullName evidence="4">Inner membrane protein YnjF</fullName>
    </submittedName>
</protein>
<feature type="transmembrane region" description="Helical" evidence="3">
    <location>
        <begin position="161"/>
        <end position="189"/>
    </location>
</feature>
<organism evidence="4 5">
    <name type="scientific">Grimontia celer</name>
    <dbReference type="NCBI Taxonomy" id="1796497"/>
    <lineage>
        <taxon>Bacteria</taxon>
        <taxon>Pseudomonadati</taxon>
        <taxon>Pseudomonadota</taxon>
        <taxon>Gammaproteobacteria</taxon>
        <taxon>Vibrionales</taxon>
        <taxon>Vibrionaceae</taxon>
        <taxon>Grimontia</taxon>
    </lineage>
</organism>
<evidence type="ECO:0000256" key="3">
    <source>
        <dbReference type="SAM" id="Phobius"/>
    </source>
</evidence>
<dbReference type="PROSITE" id="PS00379">
    <property type="entry name" value="CDP_ALCOHOL_P_TRANSF"/>
    <property type="match status" value="1"/>
</dbReference>
<dbReference type="AlphaFoldDB" id="A0A128EYY5"/>
<accession>A0A128EYY5</accession>
<evidence type="ECO:0000313" key="4">
    <source>
        <dbReference type="EMBL" id="CZF79768.1"/>
    </source>
</evidence>
<reference evidence="5" key="1">
    <citation type="submission" date="2016-02" db="EMBL/GenBank/DDBJ databases">
        <authorList>
            <person name="Rodrigo-Torres Lidia"/>
            <person name="Arahal R.David."/>
        </authorList>
    </citation>
    <scope>NUCLEOTIDE SEQUENCE [LARGE SCALE GENOMIC DNA]</scope>
    <source>
        <strain evidence="5">CECT 9029</strain>
    </source>
</reference>
<dbReference type="RefSeq" id="WP_062662450.1">
    <property type="nucleotide sequence ID" value="NZ_FIZX01000001.1"/>
</dbReference>
<proteinExistence type="inferred from homology"/>
<keyword evidence="3" id="KW-0472">Membrane</keyword>